<feature type="signal peptide" evidence="2">
    <location>
        <begin position="1"/>
        <end position="18"/>
    </location>
</feature>
<protein>
    <submittedName>
        <fullName evidence="3">Uncharacterized protein</fullName>
    </submittedName>
</protein>
<dbReference type="AlphaFoldDB" id="A0A9P4G982"/>
<organism evidence="3 4">
    <name type="scientific">Cucurbitaria berberidis CBS 394.84</name>
    <dbReference type="NCBI Taxonomy" id="1168544"/>
    <lineage>
        <taxon>Eukaryota</taxon>
        <taxon>Fungi</taxon>
        <taxon>Dikarya</taxon>
        <taxon>Ascomycota</taxon>
        <taxon>Pezizomycotina</taxon>
        <taxon>Dothideomycetes</taxon>
        <taxon>Pleosporomycetidae</taxon>
        <taxon>Pleosporales</taxon>
        <taxon>Pleosporineae</taxon>
        <taxon>Cucurbitariaceae</taxon>
        <taxon>Cucurbitaria</taxon>
    </lineage>
</organism>
<sequence length="125" mass="13418">MKLFAIIALASLAPTALGLAVPDSFGAELVDRQVQTRRPPVARQVQTRRPPVARQVQTRRPPGELVAGEELVARQTPGRPTTSPGGPGPTPPPRTTQTRPPVTTQTRPPVTTQTRPPGTLLTRTR</sequence>
<evidence type="ECO:0000313" key="3">
    <source>
        <dbReference type="EMBL" id="KAF1841304.1"/>
    </source>
</evidence>
<comment type="caution">
    <text evidence="3">The sequence shown here is derived from an EMBL/GenBank/DDBJ whole genome shotgun (WGS) entry which is preliminary data.</text>
</comment>
<keyword evidence="4" id="KW-1185">Reference proteome</keyword>
<keyword evidence="2" id="KW-0732">Signal</keyword>
<dbReference type="GeneID" id="63855635"/>
<evidence type="ECO:0000256" key="2">
    <source>
        <dbReference type="SAM" id="SignalP"/>
    </source>
</evidence>
<gene>
    <name evidence="3" type="ORF">K460DRAFT_434406</name>
</gene>
<dbReference type="EMBL" id="ML976618">
    <property type="protein sequence ID" value="KAF1841304.1"/>
    <property type="molecule type" value="Genomic_DNA"/>
</dbReference>
<dbReference type="Proteomes" id="UP000800039">
    <property type="component" value="Unassembled WGS sequence"/>
</dbReference>
<feature type="compositionally biased region" description="Low complexity" evidence="1">
    <location>
        <begin position="95"/>
        <end position="125"/>
    </location>
</feature>
<feature type="region of interest" description="Disordered" evidence="1">
    <location>
        <begin position="37"/>
        <end position="125"/>
    </location>
</feature>
<feature type="chain" id="PRO_5040441551" evidence="2">
    <location>
        <begin position="19"/>
        <end position="125"/>
    </location>
</feature>
<dbReference type="RefSeq" id="XP_040783867.1">
    <property type="nucleotide sequence ID" value="XM_040938380.1"/>
</dbReference>
<reference evidence="3" key="1">
    <citation type="submission" date="2020-01" db="EMBL/GenBank/DDBJ databases">
        <authorList>
            <consortium name="DOE Joint Genome Institute"/>
            <person name="Haridas S."/>
            <person name="Albert R."/>
            <person name="Binder M."/>
            <person name="Bloem J."/>
            <person name="Labutti K."/>
            <person name="Salamov A."/>
            <person name="Andreopoulos B."/>
            <person name="Baker S.E."/>
            <person name="Barry K."/>
            <person name="Bills G."/>
            <person name="Bluhm B.H."/>
            <person name="Cannon C."/>
            <person name="Castanera R."/>
            <person name="Culley D.E."/>
            <person name="Daum C."/>
            <person name="Ezra D."/>
            <person name="Gonzalez J.B."/>
            <person name="Henrissat B."/>
            <person name="Kuo A."/>
            <person name="Liang C."/>
            <person name="Lipzen A."/>
            <person name="Lutzoni F."/>
            <person name="Magnuson J."/>
            <person name="Mondo S."/>
            <person name="Nolan M."/>
            <person name="Ohm R."/>
            <person name="Pangilinan J."/>
            <person name="Park H.-J."/>
            <person name="Ramirez L."/>
            <person name="Alfaro M."/>
            <person name="Sun H."/>
            <person name="Tritt A."/>
            <person name="Yoshinaga Y."/>
            <person name="Zwiers L.-H."/>
            <person name="Turgeon B.G."/>
            <person name="Goodwin S.B."/>
            <person name="Spatafora J.W."/>
            <person name="Crous P.W."/>
            <person name="Grigoriev I.V."/>
        </authorList>
    </citation>
    <scope>NUCLEOTIDE SEQUENCE</scope>
    <source>
        <strain evidence="3">CBS 394.84</strain>
    </source>
</reference>
<evidence type="ECO:0000313" key="4">
    <source>
        <dbReference type="Proteomes" id="UP000800039"/>
    </source>
</evidence>
<name>A0A9P4G982_9PLEO</name>
<proteinExistence type="predicted"/>
<feature type="compositionally biased region" description="Low complexity" evidence="1">
    <location>
        <begin position="74"/>
        <end position="84"/>
    </location>
</feature>
<accession>A0A9P4G982</accession>
<evidence type="ECO:0000256" key="1">
    <source>
        <dbReference type="SAM" id="MobiDB-lite"/>
    </source>
</evidence>